<evidence type="ECO:0000313" key="1">
    <source>
        <dbReference type="EMBL" id="TCI12960.1"/>
    </source>
</evidence>
<reference evidence="1 2" key="1">
    <citation type="submission" date="2019-02" db="EMBL/GenBank/DDBJ databases">
        <title>Dyella amyloliquefaciens sp. nov., isolated from forest soil.</title>
        <authorList>
            <person name="Gao Z.-H."/>
            <person name="Qiu L.-H."/>
        </authorList>
    </citation>
    <scope>NUCLEOTIDE SEQUENCE [LARGE SCALE GENOMIC DNA]</scope>
    <source>
        <strain evidence="1 2">KACC 12747</strain>
    </source>
</reference>
<dbReference type="Proteomes" id="UP000291822">
    <property type="component" value="Unassembled WGS sequence"/>
</dbReference>
<evidence type="ECO:0000313" key="2">
    <source>
        <dbReference type="Proteomes" id="UP000291822"/>
    </source>
</evidence>
<keyword evidence="2" id="KW-1185">Reference proteome</keyword>
<comment type="caution">
    <text evidence="1">The sequence shown here is derived from an EMBL/GenBank/DDBJ whole genome shotgun (WGS) entry which is preliminary data.</text>
</comment>
<sequence length="71" mass="7393">MATTHAPTCAHAPCNCSVAAPGEFCGEYCRSVAESGVIESACACGHLACAQLRKVQRETAPKASGHKSRHH</sequence>
<accession>A0A4R0Z3L9</accession>
<gene>
    <name evidence="1" type="ORF">EZM97_06500</name>
</gene>
<organism evidence="1 2">
    <name type="scientific">Dyella soli</name>
    <dbReference type="NCBI Taxonomy" id="522319"/>
    <lineage>
        <taxon>Bacteria</taxon>
        <taxon>Pseudomonadati</taxon>
        <taxon>Pseudomonadota</taxon>
        <taxon>Gammaproteobacteria</taxon>
        <taxon>Lysobacterales</taxon>
        <taxon>Rhodanobacteraceae</taxon>
        <taxon>Dyella</taxon>
    </lineage>
</organism>
<dbReference type="EMBL" id="SJTG01000001">
    <property type="protein sequence ID" value="TCI12960.1"/>
    <property type="molecule type" value="Genomic_DNA"/>
</dbReference>
<dbReference type="AlphaFoldDB" id="A0A4R0Z3L9"/>
<name>A0A4R0Z3L9_9GAMM</name>
<protein>
    <submittedName>
        <fullName evidence="1">Uncharacterized protein</fullName>
    </submittedName>
</protein>
<proteinExistence type="predicted"/>